<evidence type="ECO:0000313" key="1">
    <source>
        <dbReference type="EMBL" id="AVQ00301.1"/>
    </source>
</evidence>
<keyword evidence="2" id="KW-1185">Reference proteome</keyword>
<reference evidence="1 2" key="1">
    <citation type="submission" date="2018-03" db="EMBL/GenBank/DDBJ databases">
        <title>Ahniella affigens gen. nov., sp. nov., a gammaproteobacterium isolated from sandy soil near a stream.</title>
        <authorList>
            <person name="Ko Y."/>
            <person name="Kim J.-H."/>
        </authorList>
    </citation>
    <scope>NUCLEOTIDE SEQUENCE [LARGE SCALE GENOMIC DNA]</scope>
    <source>
        <strain evidence="1 2">D13</strain>
        <plasmid evidence="2">Plasmid unnamed</plasmid>
    </source>
</reference>
<proteinExistence type="predicted"/>
<evidence type="ECO:0000313" key="2">
    <source>
        <dbReference type="Proteomes" id="UP000241074"/>
    </source>
</evidence>
<protein>
    <submittedName>
        <fullName evidence="1">Uncharacterized protein</fullName>
    </submittedName>
</protein>
<sequence length="196" mass="21613">MSLRVRTTKNVRRTAALHSDTDILEYTGIMIAAGVSASYIIEMTGLSKHTVDSLIDRDRGARTPGRRKGALTVFQDDAKLRLYVSVFLHAYRLANQTESWSDPGAFVRALRALDARAPGHEVEPDLLCFALKQIEKGDFDLARCPACATHFLKIQPKVGVKRTLEGDCFVCTYRFKALGRSSSIAGKELLALAKQG</sequence>
<dbReference type="Proteomes" id="UP000241074">
    <property type="component" value="Plasmid unnamed"/>
</dbReference>
<name>A0A2P1PZN1_9GAMM</name>
<reference evidence="1 2" key="2">
    <citation type="submission" date="2018-03" db="EMBL/GenBank/DDBJ databases">
        <authorList>
            <person name="Keele B.F."/>
        </authorList>
    </citation>
    <scope>NUCLEOTIDE SEQUENCE [LARGE SCALE GENOMIC DNA]</scope>
    <source>
        <strain evidence="1 2">D13</strain>
        <plasmid evidence="2">Plasmid unnamed</plasmid>
    </source>
</reference>
<geneLocation type="plasmid" evidence="1">
    <name>unnamed</name>
</geneLocation>
<dbReference type="RefSeq" id="WP_106894219.1">
    <property type="nucleotide sequence ID" value="NZ_CP027861.1"/>
</dbReference>
<dbReference type="EMBL" id="CP027861">
    <property type="protein sequence ID" value="AVQ00301.1"/>
    <property type="molecule type" value="Genomic_DNA"/>
</dbReference>
<dbReference type="KEGG" id="xba:C7S18_23680"/>
<accession>A0A2P1PZN1</accession>
<gene>
    <name evidence="1" type="ORF">C7S18_23680</name>
</gene>
<organism evidence="1 2">
    <name type="scientific">Ahniella affigens</name>
    <dbReference type="NCBI Taxonomy" id="2021234"/>
    <lineage>
        <taxon>Bacteria</taxon>
        <taxon>Pseudomonadati</taxon>
        <taxon>Pseudomonadota</taxon>
        <taxon>Gammaproteobacteria</taxon>
        <taxon>Lysobacterales</taxon>
        <taxon>Rhodanobacteraceae</taxon>
        <taxon>Ahniella</taxon>
    </lineage>
</organism>
<dbReference type="AlphaFoldDB" id="A0A2P1PZN1"/>
<keyword evidence="1" id="KW-0614">Plasmid</keyword>
<dbReference type="SUPFAM" id="SSF160930">
    <property type="entry name" value="FlhC-like"/>
    <property type="match status" value="1"/>
</dbReference>